<keyword evidence="2" id="KW-1185">Reference proteome</keyword>
<evidence type="ECO:0000313" key="2">
    <source>
        <dbReference type="Proteomes" id="UP000192907"/>
    </source>
</evidence>
<dbReference type="Proteomes" id="UP000192907">
    <property type="component" value="Unassembled WGS sequence"/>
</dbReference>
<dbReference type="AlphaFoldDB" id="A0A1Y6B7J5"/>
<reference evidence="2" key="1">
    <citation type="submission" date="2017-04" db="EMBL/GenBank/DDBJ databases">
        <authorList>
            <person name="Varghese N."/>
            <person name="Submissions S."/>
        </authorList>
    </citation>
    <scope>NUCLEOTIDE SEQUENCE [LARGE SCALE GENOMIC DNA]</scope>
    <source>
        <strain evidence="2">RKEM611</strain>
    </source>
</reference>
<sequence length="250" mass="28523">MIFSALLIIAILFFKSAYMLVPWDKMIQALHNDLRQVRLNLTLSPLAKYHPTFTTYRYFVDQQIQLGQCPRESIGAFQQQLVLGERRCLKASSLATALKMKVLMTISFASAVRFVWGGQWLPTGVDLFLSLLGGIWVGGVYLWVQVQLAQDWLLDERQSLPWLEALFTRCSSDSNFTFLAEFSRLEQETGTSYDQEKRAMTEEQGMRLSQARIAKLDEFQEQQGIIELLLALPAFLLTNAVPLAEYLKGL</sequence>
<accession>A0A1Y6B7J5</accession>
<organism evidence="1 2">
    <name type="scientific">Pseudobacteriovorax antillogorgiicola</name>
    <dbReference type="NCBI Taxonomy" id="1513793"/>
    <lineage>
        <taxon>Bacteria</taxon>
        <taxon>Pseudomonadati</taxon>
        <taxon>Bdellovibrionota</taxon>
        <taxon>Oligoflexia</taxon>
        <taxon>Oligoflexales</taxon>
        <taxon>Pseudobacteriovoracaceae</taxon>
        <taxon>Pseudobacteriovorax</taxon>
    </lineage>
</organism>
<dbReference type="EMBL" id="FWZT01000002">
    <property type="protein sequence ID" value="SME97015.1"/>
    <property type="molecule type" value="Genomic_DNA"/>
</dbReference>
<evidence type="ECO:0000313" key="1">
    <source>
        <dbReference type="EMBL" id="SME97015.1"/>
    </source>
</evidence>
<dbReference type="STRING" id="1513793.SAMN06296036_102330"/>
<protein>
    <submittedName>
        <fullName evidence="1">Uncharacterized protein</fullName>
    </submittedName>
</protein>
<proteinExistence type="predicted"/>
<dbReference type="RefSeq" id="WP_132315118.1">
    <property type="nucleotide sequence ID" value="NZ_FWZT01000002.1"/>
</dbReference>
<gene>
    <name evidence="1" type="ORF">SAMN06296036_102330</name>
</gene>
<name>A0A1Y6B7J5_9BACT</name>